<evidence type="ECO:0000313" key="12">
    <source>
        <dbReference type="EMBL" id="MDI6449344.1"/>
    </source>
</evidence>
<feature type="compositionally biased region" description="Basic residues" evidence="10">
    <location>
        <begin position="454"/>
        <end position="476"/>
    </location>
</feature>
<dbReference type="SMART" id="SM00962">
    <property type="entry name" value="SRP54"/>
    <property type="match status" value="1"/>
</dbReference>
<evidence type="ECO:0000256" key="1">
    <source>
        <dbReference type="ARBA" id="ARBA00005450"/>
    </source>
</evidence>
<feature type="region of interest" description="Disordered" evidence="10">
    <location>
        <begin position="379"/>
        <end position="408"/>
    </location>
</feature>
<keyword evidence="5 9" id="KW-0342">GTP-binding</keyword>
<dbReference type="Proteomes" id="UP001431776">
    <property type="component" value="Unassembled WGS sequence"/>
</dbReference>
<evidence type="ECO:0000256" key="2">
    <source>
        <dbReference type="ARBA" id="ARBA00022741"/>
    </source>
</evidence>
<dbReference type="PANTHER" id="PTHR11564">
    <property type="entry name" value="SIGNAL RECOGNITION PARTICLE 54K PROTEIN SRP54"/>
    <property type="match status" value="1"/>
</dbReference>
<keyword evidence="2 9" id="KW-0547">Nucleotide-binding</keyword>
<dbReference type="HAMAP" id="MF_00306">
    <property type="entry name" value="SRP54"/>
    <property type="match status" value="1"/>
</dbReference>
<reference evidence="12" key="1">
    <citation type="submission" date="2023-05" db="EMBL/GenBank/DDBJ databases">
        <title>Anaerotaeda fermentans gen. nov., sp. nov., a novel anaerobic planctomycete of the new family within the order Sedimentisphaerales isolated from Taman Peninsula, Russia.</title>
        <authorList>
            <person name="Khomyakova M.A."/>
            <person name="Merkel A.Y."/>
            <person name="Slobodkin A.I."/>
        </authorList>
    </citation>
    <scope>NUCLEOTIDE SEQUENCE</scope>
    <source>
        <strain evidence="12">M17dextr</strain>
    </source>
</reference>
<evidence type="ECO:0000256" key="5">
    <source>
        <dbReference type="ARBA" id="ARBA00023134"/>
    </source>
</evidence>
<dbReference type="Gene3D" id="1.20.120.140">
    <property type="entry name" value="Signal recognition particle SRP54, nucleotide-binding domain"/>
    <property type="match status" value="1"/>
</dbReference>
<dbReference type="InterPro" id="IPR027417">
    <property type="entry name" value="P-loop_NTPase"/>
</dbReference>
<evidence type="ECO:0000256" key="3">
    <source>
        <dbReference type="ARBA" id="ARBA00022801"/>
    </source>
</evidence>
<evidence type="ECO:0000256" key="4">
    <source>
        <dbReference type="ARBA" id="ARBA00022884"/>
    </source>
</evidence>
<dbReference type="FunFam" id="3.40.50.300:FF:000022">
    <property type="entry name" value="Signal recognition particle 54 kDa subunit"/>
    <property type="match status" value="1"/>
</dbReference>
<dbReference type="GO" id="GO:0048500">
    <property type="term" value="C:signal recognition particle"/>
    <property type="evidence" value="ECO:0007669"/>
    <property type="project" value="UniProtKB-UniRule"/>
</dbReference>
<dbReference type="InterPro" id="IPR022941">
    <property type="entry name" value="SRP54"/>
</dbReference>
<evidence type="ECO:0000313" key="13">
    <source>
        <dbReference type="Proteomes" id="UP001431776"/>
    </source>
</evidence>
<name>A0AAW6U082_9BACT</name>
<dbReference type="GO" id="GO:0003924">
    <property type="term" value="F:GTPase activity"/>
    <property type="evidence" value="ECO:0007669"/>
    <property type="project" value="UniProtKB-UniRule"/>
</dbReference>
<dbReference type="RefSeq" id="WP_349244752.1">
    <property type="nucleotide sequence ID" value="NZ_JASCXX010000010.1"/>
</dbReference>
<dbReference type="PROSITE" id="PS00300">
    <property type="entry name" value="SRP54"/>
    <property type="match status" value="1"/>
</dbReference>
<dbReference type="InterPro" id="IPR004125">
    <property type="entry name" value="Signal_recog_particle_SRP54_M"/>
</dbReference>
<dbReference type="EC" id="3.6.5.4" evidence="9"/>
<evidence type="ECO:0000256" key="9">
    <source>
        <dbReference type="HAMAP-Rule" id="MF_00306"/>
    </source>
</evidence>
<evidence type="ECO:0000256" key="6">
    <source>
        <dbReference type="ARBA" id="ARBA00023135"/>
    </source>
</evidence>
<evidence type="ECO:0000256" key="10">
    <source>
        <dbReference type="SAM" id="MobiDB-lite"/>
    </source>
</evidence>
<keyword evidence="13" id="KW-1185">Reference proteome</keyword>
<dbReference type="Pfam" id="PF02881">
    <property type="entry name" value="SRP54_N"/>
    <property type="match status" value="1"/>
</dbReference>
<proteinExistence type="inferred from homology"/>
<comment type="catalytic activity">
    <reaction evidence="8 9">
        <text>GTP + H2O = GDP + phosphate + H(+)</text>
        <dbReference type="Rhea" id="RHEA:19669"/>
        <dbReference type="ChEBI" id="CHEBI:15377"/>
        <dbReference type="ChEBI" id="CHEBI:15378"/>
        <dbReference type="ChEBI" id="CHEBI:37565"/>
        <dbReference type="ChEBI" id="CHEBI:43474"/>
        <dbReference type="ChEBI" id="CHEBI:58189"/>
        <dbReference type="EC" id="3.6.5.4"/>
    </reaction>
</comment>
<sequence length="476" mass="52144">MFESLTEKLNSVFKSLSGRGRITESNISDAMRDVRKALLEADVNYNIVKQFCKDVRDAALGAEVIKSLHPGQVLIKIVNDELTKLMGPVDTRIYFVSPGPTIILLAGLQGCGKTTTAAKLGNYLVSKGKRPLMVADDLQRPAAIEQLKVLGEQTGIPVYSEEIKDAVRVARNAIKHAKDSGNDVVIVDTAGRLHIDEEMMTEVANVAKAITPHQIYLVCDSMTGQDAVNSAKEFNERLELDGVILTKLDGDARGGAALSVKAVTGKPIKFIGVGEKLDKLEEFHPDRMASRILGMGDVVTLVEKAQEQFDAEEAARFQKKMAKGSFGFDDFLKQMQAVKKMGGLKDMLKLMPGLGGQLKDVDLDGSELKQMEAIVHSMTPKERRDPDLIDPPRRRRIAAGSGTQPNDVSSLVKTFKRSRDMMKAVSGGSFGGLKALFSGGFNMEAMSAQMTGGRKIKQRSKRKRVIKRRGKIKKQR</sequence>
<dbReference type="GO" id="GO:0006614">
    <property type="term" value="P:SRP-dependent cotranslational protein targeting to membrane"/>
    <property type="evidence" value="ECO:0007669"/>
    <property type="project" value="InterPro"/>
</dbReference>
<protein>
    <recommendedName>
        <fullName evidence="9">Signal recognition particle protein</fullName>
        <ecNumber evidence="9">3.6.5.4</ecNumber>
    </recommendedName>
    <alternativeName>
        <fullName evidence="9">Fifty-four homolog</fullName>
    </alternativeName>
</protein>
<evidence type="ECO:0000256" key="7">
    <source>
        <dbReference type="ARBA" id="ARBA00023274"/>
    </source>
</evidence>
<comment type="similarity">
    <text evidence="1 9">Belongs to the GTP-binding SRP family. SRP54 subfamily.</text>
</comment>
<dbReference type="GO" id="GO:0008312">
    <property type="term" value="F:7S RNA binding"/>
    <property type="evidence" value="ECO:0007669"/>
    <property type="project" value="InterPro"/>
</dbReference>
<dbReference type="InterPro" id="IPR000897">
    <property type="entry name" value="SRP54_GTPase_dom"/>
</dbReference>
<feature type="binding site" evidence="9">
    <location>
        <begin position="246"/>
        <end position="249"/>
    </location>
    <ligand>
        <name>GTP</name>
        <dbReference type="ChEBI" id="CHEBI:37565"/>
    </ligand>
</feature>
<keyword evidence="3 9" id="KW-0378">Hydrolase</keyword>
<keyword evidence="7 9" id="KW-0687">Ribonucleoprotein</keyword>
<feature type="compositionally biased region" description="Basic and acidic residues" evidence="10">
    <location>
        <begin position="379"/>
        <end position="392"/>
    </location>
</feature>
<keyword evidence="9" id="KW-0963">Cytoplasm</keyword>
<dbReference type="Gene3D" id="1.10.260.30">
    <property type="entry name" value="Signal recognition particle, SRP54 subunit, M-domain"/>
    <property type="match status" value="1"/>
</dbReference>
<dbReference type="NCBIfam" id="TIGR00959">
    <property type="entry name" value="ffh"/>
    <property type="match status" value="1"/>
</dbReference>
<comment type="domain">
    <text evidence="9">Composed of three domains: the N-terminal N domain, which is responsible for interactions with the ribosome, the central G domain, which binds GTP, and the C-terminal M domain, which binds the RNA and the signal sequence of the RNC.</text>
</comment>
<dbReference type="PANTHER" id="PTHR11564:SF5">
    <property type="entry name" value="SIGNAL RECOGNITION PARTICLE SUBUNIT SRP54"/>
    <property type="match status" value="1"/>
</dbReference>
<dbReference type="EMBL" id="JASCXX010000010">
    <property type="protein sequence ID" value="MDI6449344.1"/>
    <property type="molecule type" value="Genomic_DNA"/>
</dbReference>
<evidence type="ECO:0000259" key="11">
    <source>
        <dbReference type="PROSITE" id="PS00300"/>
    </source>
</evidence>
<gene>
    <name evidence="9 12" type="primary">ffh</name>
    <name evidence="12" type="ORF">QJ522_09855</name>
</gene>
<dbReference type="SMART" id="SM00382">
    <property type="entry name" value="AAA"/>
    <property type="match status" value="1"/>
</dbReference>
<dbReference type="GO" id="GO:0005525">
    <property type="term" value="F:GTP binding"/>
    <property type="evidence" value="ECO:0007669"/>
    <property type="project" value="UniProtKB-UniRule"/>
</dbReference>
<evidence type="ECO:0000256" key="8">
    <source>
        <dbReference type="ARBA" id="ARBA00048027"/>
    </source>
</evidence>
<accession>A0AAW6U082</accession>
<comment type="caution">
    <text evidence="12">The sequence shown here is derived from an EMBL/GenBank/DDBJ whole genome shotgun (WGS) entry which is preliminary data.</text>
</comment>
<dbReference type="InterPro" id="IPR013822">
    <property type="entry name" value="Signal_recog_particl_SRP54_hlx"/>
</dbReference>
<dbReference type="SMART" id="SM00963">
    <property type="entry name" value="SRP54_N"/>
    <property type="match status" value="1"/>
</dbReference>
<comment type="function">
    <text evidence="9">Involved in targeting and insertion of nascent membrane proteins into the cytoplasmic membrane. Binds to the hydrophobic signal sequence of the ribosome-nascent chain (RNC) as it emerges from the ribosomes. The SRP-RNC complex is then targeted to the cytoplasmic membrane where it interacts with the SRP receptor FtsY.</text>
</comment>
<feature type="binding site" evidence="9">
    <location>
        <begin position="188"/>
        <end position="192"/>
    </location>
    <ligand>
        <name>GTP</name>
        <dbReference type="ChEBI" id="CHEBI:37565"/>
    </ligand>
</feature>
<comment type="subunit">
    <text evidence="9">Part of the signal recognition particle protein translocation system, which is composed of SRP and FtsY.</text>
</comment>
<feature type="binding site" evidence="9">
    <location>
        <begin position="107"/>
        <end position="114"/>
    </location>
    <ligand>
        <name>GTP</name>
        <dbReference type="ChEBI" id="CHEBI:37565"/>
    </ligand>
</feature>
<keyword evidence="6 9" id="KW-0733">Signal recognition particle</keyword>
<keyword evidence="4 9" id="KW-0694">RNA-binding</keyword>
<dbReference type="Pfam" id="PF02978">
    <property type="entry name" value="SRP_SPB"/>
    <property type="match status" value="1"/>
</dbReference>
<dbReference type="AlphaFoldDB" id="A0AAW6U082"/>
<organism evidence="12 13">
    <name type="scientific">Anaerobaca lacustris</name>
    <dbReference type="NCBI Taxonomy" id="3044600"/>
    <lineage>
        <taxon>Bacteria</taxon>
        <taxon>Pseudomonadati</taxon>
        <taxon>Planctomycetota</taxon>
        <taxon>Phycisphaerae</taxon>
        <taxon>Sedimentisphaerales</taxon>
        <taxon>Anaerobacaceae</taxon>
        <taxon>Anaerobaca</taxon>
    </lineage>
</organism>
<feature type="domain" description="SRP54-type proteins GTP-binding" evidence="11">
    <location>
        <begin position="267"/>
        <end position="280"/>
    </location>
</feature>
<dbReference type="Gene3D" id="3.40.50.300">
    <property type="entry name" value="P-loop containing nucleotide triphosphate hydrolases"/>
    <property type="match status" value="1"/>
</dbReference>
<dbReference type="Pfam" id="PF00448">
    <property type="entry name" value="SRP54"/>
    <property type="match status" value="1"/>
</dbReference>
<dbReference type="InterPro" id="IPR042101">
    <property type="entry name" value="SRP54_N_sf"/>
</dbReference>
<feature type="region of interest" description="Disordered" evidence="10">
    <location>
        <begin position="449"/>
        <end position="476"/>
    </location>
</feature>
<dbReference type="InterPro" id="IPR036891">
    <property type="entry name" value="Signal_recog_part_SRP54_M_sf"/>
</dbReference>
<dbReference type="InterPro" id="IPR003593">
    <property type="entry name" value="AAA+_ATPase"/>
</dbReference>
<dbReference type="SUPFAM" id="SSF47446">
    <property type="entry name" value="Signal peptide-binding domain"/>
    <property type="match status" value="1"/>
</dbReference>
<dbReference type="SUPFAM" id="SSF52540">
    <property type="entry name" value="P-loop containing nucleoside triphosphate hydrolases"/>
    <property type="match status" value="1"/>
</dbReference>
<dbReference type="InterPro" id="IPR004780">
    <property type="entry name" value="SRP"/>
</dbReference>
<comment type="subcellular location">
    <subcellularLocation>
        <location evidence="9">Cytoplasm</location>
    </subcellularLocation>
    <text evidence="9">The SRP-RNC complex is targeted to the cytoplasmic membrane.</text>
</comment>
<dbReference type="CDD" id="cd18539">
    <property type="entry name" value="SRP_G"/>
    <property type="match status" value="1"/>
</dbReference>